<feature type="domain" description="Radical SAM core" evidence="8">
    <location>
        <begin position="1"/>
        <end position="229"/>
    </location>
</feature>
<dbReference type="SFLD" id="SFLDS00029">
    <property type="entry name" value="Radical_SAM"/>
    <property type="match status" value="1"/>
</dbReference>
<sequence>MTRNVGLIVKVTRHCNLRCSYCYDWRSGPEQRMPFRVAARMTAAALGDREHQAVEFLWHGGEPTLVPTEYFEKVMVVQARLRRPGQTVVNSIHTNAVNIDQRWVDLFRRHNWQVGISVDGPRQMHDRHRLDAAGRGTLDRALRGYAVLRSEGLGVGVIAVIDRSTLALGPEALFDFMVDVGIDSYGVNFAMPDPQPDAPPGTAVAHYITTKERTEFLIGLYDRWRAGGDRRIGIREIDTVRQRLARVPGSLPCTYGGNCIGNLYTVEANGDVNHCCYLLGDPKYQWGSILSQDFPAIRRSHNMMTIMAERADEEAALQTCPEVAVCQGGCPMETYMSARHDPEPLIGCCGQAEFIRHVRAHPAWEWDR</sequence>
<dbReference type="Pfam" id="PF04055">
    <property type="entry name" value="Radical_SAM"/>
    <property type="match status" value="1"/>
</dbReference>
<dbReference type="InterPro" id="IPR007197">
    <property type="entry name" value="rSAM"/>
</dbReference>
<evidence type="ECO:0000256" key="6">
    <source>
        <dbReference type="ARBA" id="ARBA00023014"/>
    </source>
</evidence>
<dbReference type="SFLD" id="SFLDG01067">
    <property type="entry name" value="SPASM/twitch_domain_containing"/>
    <property type="match status" value="1"/>
</dbReference>
<keyword evidence="4" id="KW-0479">Metal-binding</keyword>
<dbReference type="PROSITE" id="PS51918">
    <property type="entry name" value="RADICAL_SAM"/>
    <property type="match status" value="1"/>
</dbReference>
<dbReference type="InterPro" id="IPR023867">
    <property type="entry name" value="Sulphatase_maturase_rSAM"/>
</dbReference>
<evidence type="ECO:0000256" key="3">
    <source>
        <dbReference type="ARBA" id="ARBA00022691"/>
    </source>
</evidence>
<keyword evidence="6" id="KW-0411">Iron-sulfur</keyword>
<dbReference type="Gene3D" id="3.20.20.70">
    <property type="entry name" value="Aldolase class I"/>
    <property type="match status" value="1"/>
</dbReference>
<evidence type="ECO:0000256" key="7">
    <source>
        <dbReference type="ARBA" id="ARBA00023601"/>
    </source>
</evidence>
<accession>A0ABW1KS03</accession>
<proteinExistence type="inferred from homology"/>
<dbReference type="InterPro" id="IPR023885">
    <property type="entry name" value="4Fe4S-binding_SPASM_dom"/>
</dbReference>
<name>A0ABW1KS03_9ACTN</name>
<keyword evidence="2" id="KW-0004">4Fe-4S</keyword>
<reference evidence="10" key="1">
    <citation type="journal article" date="2019" name="Int. J. Syst. Evol. Microbiol.">
        <title>The Global Catalogue of Microorganisms (GCM) 10K type strain sequencing project: providing services to taxonomists for standard genome sequencing and annotation.</title>
        <authorList>
            <consortium name="The Broad Institute Genomics Platform"/>
            <consortium name="The Broad Institute Genome Sequencing Center for Infectious Disease"/>
            <person name="Wu L."/>
            <person name="Ma J."/>
        </authorList>
    </citation>
    <scope>NUCLEOTIDE SEQUENCE [LARGE SCALE GENOMIC DNA]</scope>
    <source>
        <strain evidence="10">ZS-35-S2</strain>
    </source>
</reference>
<keyword evidence="5" id="KW-0408">Iron</keyword>
<dbReference type="RefSeq" id="WP_377433214.1">
    <property type="nucleotide sequence ID" value="NZ_JBHSPR010000085.1"/>
</dbReference>
<evidence type="ECO:0000256" key="1">
    <source>
        <dbReference type="ARBA" id="ARBA00001966"/>
    </source>
</evidence>
<dbReference type="NCBIfam" id="TIGR04085">
    <property type="entry name" value="rSAM_more_4Fe4S"/>
    <property type="match status" value="1"/>
</dbReference>
<dbReference type="CDD" id="cd01335">
    <property type="entry name" value="Radical_SAM"/>
    <property type="match status" value="1"/>
</dbReference>
<gene>
    <name evidence="9" type="ORF">ACFP2T_44490</name>
</gene>
<dbReference type="SFLD" id="SFLDG01072">
    <property type="entry name" value="dehydrogenase_like"/>
    <property type="match status" value="1"/>
</dbReference>
<dbReference type="PANTHER" id="PTHR43273:SF3">
    <property type="entry name" value="ANAEROBIC SULFATASE-MATURATING ENZYME HOMOLOG ASLB-RELATED"/>
    <property type="match status" value="1"/>
</dbReference>
<dbReference type="SFLD" id="SFLDG01386">
    <property type="entry name" value="main_SPASM_domain-containing"/>
    <property type="match status" value="1"/>
</dbReference>
<dbReference type="PROSITE" id="PS01305">
    <property type="entry name" value="MOAA_NIFB_PQQE"/>
    <property type="match status" value="1"/>
</dbReference>
<dbReference type="PANTHER" id="PTHR43273">
    <property type="entry name" value="ANAEROBIC SULFATASE-MATURATING ENZYME HOMOLOG ASLB-RELATED"/>
    <property type="match status" value="1"/>
</dbReference>
<evidence type="ECO:0000259" key="8">
    <source>
        <dbReference type="PROSITE" id="PS51918"/>
    </source>
</evidence>
<comment type="similarity">
    <text evidence="7">Belongs to the radical SAM superfamily. Anaerobic sulfatase-maturating enzyme family.</text>
</comment>
<evidence type="ECO:0000256" key="2">
    <source>
        <dbReference type="ARBA" id="ARBA00022485"/>
    </source>
</evidence>
<dbReference type="InterPro" id="IPR000385">
    <property type="entry name" value="MoaA_NifB_PqqE_Fe-S-bd_CS"/>
</dbReference>
<dbReference type="EMBL" id="JBHSPR010000085">
    <property type="protein sequence ID" value="MFC6023198.1"/>
    <property type="molecule type" value="Genomic_DNA"/>
</dbReference>
<protein>
    <submittedName>
        <fullName evidence="9">Radical SAM protein</fullName>
    </submittedName>
</protein>
<keyword evidence="3" id="KW-0949">S-adenosyl-L-methionine</keyword>
<evidence type="ECO:0000313" key="10">
    <source>
        <dbReference type="Proteomes" id="UP001596203"/>
    </source>
</evidence>
<dbReference type="Proteomes" id="UP001596203">
    <property type="component" value="Unassembled WGS sequence"/>
</dbReference>
<dbReference type="SUPFAM" id="SSF102114">
    <property type="entry name" value="Radical SAM enzymes"/>
    <property type="match status" value="1"/>
</dbReference>
<organism evidence="9 10">
    <name type="scientific">Plantactinospora solaniradicis</name>
    <dbReference type="NCBI Taxonomy" id="1723736"/>
    <lineage>
        <taxon>Bacteria</taxon>
        <taxon>Bacillati</taxon>
        <taxon>Actinomycetota</taxon>
        <taxon>Actinomycetes</taxon>
        <taxon>Micromonosporales</taxon>
        <taxon>Micromonosporaceae</taxon>
        <taxon>Plantactinospora</taxon>
    </lineage>
</organism>
<comment type="cofactor">
    <cofactor evidence="1">
        <name>[4Fe-4S] cluster</name>
        <dbReference type="ChEBI" id="CHEBI:49883"/>
    </cofactor>
</comment>
<evidence type="ECO:0000256" key="5">
    <source>
        <dbReference type="ARBA" id="ARBA00023004"/>
    </source>
</evidence>
<evidence type="ECO:0000313" key="9">
    <source>
        <dbReference type="EMBL" id="MFC6023198.1"/>
    </source>
</evidence>
<comment type="caution">
    <text evidence="9">The sequence shown here is derived from an EMBL/GenBank/DDBJ whole genome shotgun (WGS) entry which is preliminary data.</text>
</comment>
<dbReference type="InterPro" id="IPR013785">
    <property type="entry name" value="Aldolase_TIM"/>
</dbReference>
<keyword evidence="10" id="KW-1185">Reference proteome</keyword>
<evidence type="ECO:0000256" key="4">
    <source>
        <dbReference type="ARBA" id="ARBA00022723"/>
    </source>
</evidence>
<dbReference type="InterPro" id="IPR058240">
    <property type="entry name" value="rSAM_sf"/>
</dbReference>